<dbReference type="Proteomes" id="UP000270296">
    <property type="component" value="Unassembled WGS sequence"/>
</dbReference>
<evidence type="ECO:0000313" key="4">
    <source>
        <dbReference type="WBParaSite" id="SBAD_0001258301-mRNA-1"/>
    </source>
</evidence>
<reference evidence="4" key="1">
    <citation type="submission" date="2016-06" db="UniProtKB">
        <authorList>
            <consortium name="WormBaseParasite"/>
        </authorList>
    </citation>
    <scope>IDENTIFICATION</scope>
</reference>
<reference evidence="2 3" key="2">
    <citation type="submission" date="2018-11" db="EMBL/GenBank/DDBJ databases">
        <authorList>
            <consortium name="Pathogen Informatics"/>
        </authorList>
    </citation>
    <scope>NUCLEOTIDE SEQUENCE [LARGE SCALE GENOMIC DNA]</scope>
</reference>
<dbReference type="EMBL" id="UZAM01017134">
    <property type="protein sequence ID" value="VDP46137.1"/>
    <property type="molecule type" value="Genomic_DNA"/>
</dbReference>
<keyword evidence="3" id="KW-1185">Reference proteome</keyword>
<organism evidence="4">
    <name type="scientific">Soboliphyme baturini</name>
    <dbReference type="NCBI Taxonomy" id="241478"/>
    <lineage>
        <taxon>Eukaryota</taxon>
        <taxon>Metazoa</taxon>
        <taxon>Ecdysozoa</taxon>
        <taxon>Nematoda</taxon>
        <taxon>Enoplea</taxon>
        <taxon>Dorylaimia</taxon>
        <taxon>Dioctophymatida</taxon>
        <taxon>Dioctophymatoidea</taxon>
        <taxon>Soboliphymatidae</taxon>
        <taxon>Soboliphyme</taxon>
    </lineage>
</organism>
<evidence type="ECO:0000313" key="2">
    <source>
        <dbReference type="EMBL" id="VDP46137.1"/>
    </source>
</evidence>
<dbReference type="AlphaFoldDB" id="A0A183J8I0"/>
<feature type="region of interest" description="Disordered" evidence="1">
    <location>
        <begin position="33"/>
        <end position="99"/>
    </location>
</feature>
<dbReference type="WBParaSite" id="SBAD_0001258301-mRNA-1">
    <property type="protein sequence ID" value="SBAD_0001258301-mRNA-1"/>
    <property type="gene ID" value="SBAD_0001258301"/>
</dbReference>
<sequence length="139" mass="15778">MSRDGQEKTVFKAWSYLKNRFHRLGACQTTSEPVKKKTVGNRGVDPYGKQLPSDFTNKSTSLQQPSRTTLRRPRESETARSFTDHGKANDRHPDPKDLPVLFSDLPPSVTFVLTAHVSRESLVVGQWQTPNVIWTDLLK</sequence>
<name>A0A183J8I0_9BILA</name>
<evidence type="ECO:0000256" key="1">
    <source>
        <dbReference type="SAM" id="MobiDB-lite"/>
    </source>
</evidence>
<accession>A0A183J8I0</accession>
<evidence type="ECO:0000313" key="3">
    <source>
        <dbReference type="Proteomes" id="UP000270296"/>
    </source>
</evidence>
<feature type="compositionally biased region" description="Polar residues" evidence="1">
    <location>
        <begin position="53"/>
        <end position="68"/>
    </location>
</feature>
<protein>
    <submittedName>
        <fullName evidence="2 4">Uncharacterized protein</fullName>
    </submittedName>
</protein>
<proteinExistence type="predicted"/>
<feature type="compositionally biased region" description="Basic and acidic residues" evidence="1">
    <location>
        <begin position="72"/>
        <end position="97"/>
    </location>
</feature>
<gene>
    <name evidence="2" type="ORF">SBAD_LOCUS12178</name>
</gene>